<dbReference type="Proteomes" id="UP001500466">
    <property type="component" value="Unassembled WGS sequence"/>
</dbReference>
<dbReference type="Pfam" id="PF00903">
    <property type="entry name" value="Glyoxalase"/>
    <property type="match status" value="2"/>
</dbReference>
<protein>
    <submittedName>
        <fullName evidence="2">VOC family protein</fullName>
    </submittedName>
</protein>
<dbReference type="RefSeq" id="WP_345679703.1">
    <property type="nucleotide sequence ID" value="NZ_BAABHS010000034.1"/>
</dbReference>
<evidence type="ECO:0000313" key="3">
    <source>
        <dbReference type="Proteomes" id="UP001500466"/>
    </source>
</evidence>
<dbReference type="Gene3D" id="3.10.180.10">
    <property type="entry name" value="2,3-Dihydroxybiphenyl 1,2-Dioxygenase, domain 1"/>
    <property type="match status" value="2"/>
</dbReference>
<gene>
    <name evidence="2" type="ORF">GCM10023205_68660</name>
</gene>
<dbReference type="InterPro" id="IPR037523">
    <property type="entry name" value="VOC_core"/>
</dbReference>
<dbReference type="InterPro" id="IPR004360">
    <property type="entry name" value="Glyas_Fos-R_dOase_dom"/>
</dbReference>
<dbReference type="PANTHER" id="PTHR36113">
    <property type="entry name" value="LYASE, PUTATIVE-RELATED-RELATED"/>
    <property type="match status" value="1"/>
</dbReference>
<dbReference type="InterPro" id="IPR029068">
    <property type="entry name" value="Glyas_Bleomycin-R_OHBP_Dase"/>
</dbReference>
<evidence type="ECO:0000313" key="2">
    <source>
        <dbReference type="EMBL" id="GAA4988001.1"/>
    </source>
</evidence>
<dbReference type="SUPFAM" id="SSF54593">
    <property type="entry name" value="Glyoxalase/Bleomycin resistance protein/Dihydroxybiphenyl dioxygenase"/>
    <property type="match status" value="1"/>
</dbReference>
<evidence type="ECO:0000259" key="1">
    <source>
        <dbReference type="PROSITE" id="PS51819"/>
    </source>
</evidence>
<feature type="domain" description="VOC" evidence="1">
    <location>
        <begin position="131"/>
        <end position="245"/>
    </location>
</feature>
<accession>A0ABP9I4H0</accession>
<dbReference type="PROSITE" id="PS51819">
    <property type="entry name" value="VOC"/>
    <property type="match status" value="2"/>
</dbReference>
<proteinExistence type="predicted"/>
<dbReference type="EMBL" id="BAABHS010000034">
    <property type="protein sequence ID" value="GAA4988001.1"/>
    <property type="molecule type" value="Genomic_DNA"/>
</dbReference>
<dbReference type="InterPro" id="IPR051332">
    <property type="entry name" value="Fosfomycin_Res_Enzymes"/>
</dbReference>
<name>A0ABP9I4H0_9ACTN</name>
<sequence length="294" mass="31762">MTVRFVRHVALRVPDPQASHTYLGESFGLIPADGGLRGTADSRPLIRLAEGPALGIDHIAFGASDRAGVDDVAARARALGLPVVEEPGEDADGVYRMRCRDKSGLLFEVAHAAASTPEPVPHVPFLDRPMLISHVVLNTPDVEATAALYCELFGFTVSDRYGDYMAFLRCNEYHHSVALGHADHTSLNHIAFEVGSLDGVMRDAARLRSLGAGEPLWGPGRHGPGDNVFAYFADPNGVVMEYTSGFEIFDEANPRAAMVWPMDDPERDNLWGTGDPTDQGIALMTGTPDPYLLP</sequence>
<feature type="domain" description="VOC" evidence="1">
    <location>
        <begin position="5"/>
        <end position="112"/>
    </location>
</feature>
<dbReference type="PANTHER" id="PTHR36113:SF1">
    <property type="entry name" value="GLYOXALASE_BLEOMYCIN RESISTANCE PROTEIN_DIOXYGENASE"/>
    <property type="match status" value="1"/>
</dbReference>
<organism evidence="2 3">
    <name type="scientific">Yinghuangia aomiensis</name>
    <dbReference type="NCBI Taxonomy" id="676205"/>
    <lineage>
        <taxon>Bacteria</taxon>
        <taxon>Bacillati</taxon>
        <taxon>Actinomycetota</taxon>
        <taxon>Actinomycetes</taxon>
        <taxon>Kitasatosporales</taxon>
        <taxon>Streptomycetaceae</taxon>
        <taxon>Yinghuangia</taxon>
    </lineage>
</organism>
<comment type="caution">
    <text evidence="2">The sequence shown here is derived from an EMBL/GenBank/DDBJ whole genome shotgun (WGS) entry which is preliminary data.</text>
</comment>
<keyword evidence="3" id="KW-1185">Reference proteome</keyword>
<reference evidence="3" key="1">
    <citation type="journal article" date="2019" name="Int. J. Syst. Evol. Microbiol.">
        <title>The Global Catalogue of Microorganisms (GCM) 10K type strain sequencing project: providing services to taxonomists for standard genome sequencing and annotation.</title>
        <authorList>
            <consortium name="The Broad Institute Genomics Platform"/>
            <consortium name="The Broad Institute Genome Sequencing Center for Infectious Disease"/>
            <person name="Wu L."/>
            <person name="Ma J."/>
        </authorList>
    </citation>
    <scope>NUCLEOTIDE SEQUENCE [LARGE SCALE GENOMIC DNA]</scope>
    <source>
        <strain evidence="3">JCM 17986</strain>
    </source>
</reference>